<comment type="caution">
    <text evidence="2">The sequence shown here is derived from an EMBL/GenBank/DDBJ whole genome shotgun (WGS) entry which is preliminary data.</text>
</comment>
<dbReference type="SUPFAM" id="SSF55073">
    <property type="entry name" value="Nucleotide cyclase"/>
    <property type="match status" value="1"/>
</dbReference>
<feature type="domain" description="Guanylate cyclase" evidence="1">
    <location>
        <begin position="7"/>
        <end position="122"/>
    </location>
</feature>
<dbReference type="PANTHER" id="PTHR43081:SF19">
    <property type="entry name" value="PH-SENSITIVE ADENYLATE CYCLASE RV1264"/>
    <property type="match status" value="1"/>
</dbReference>
<dbReference type="Proteomes" id="UP000305095">
    <property type="component" value="Unassembled WGS sequence"/>
</dbReference>
<dbReference type="Gene3D" id="3.30.70.1230">
    <property type="entry name" value="Nucleotide cyclase"/>
    <property type="match status" value="1"/>
</dbReference>
<reference evidence="2 3" key="1">
    <citation type="submission" date="2019-05" db="EMBL/GenBank/DDBJ databases">
        <title>Draft Genome of Bradyrhizobium elkanii strain SEMIA 938, Used in Commercial Inoculants for Lupinus spp. in Brazil.</title>
        <authorList>
            <person name="Hungria M."/>
            <person name="Delamuta J.R.M."/>
            <person name="Ribeiro R.A."/>
            <person name="Nogueira M.A."/>
        </authorList>
    </citation>
    <scope>NUCLEOTIDE SEQUENCE [LARGE SCALE GENOMIC DNA]</scope>
    <source>
        <strain evidence="2 3">Semia 938</strain>
    </source>
</reference>
<evidence type="ECO:0000259" key="1">
    <source>
        <dbReference type="PROSITE" id="PS50125"/>
    </source>
</evidence>
<dbReference type="EMBL" id="SZZP01000020">
    <property type="protein sequence ID" value="TKV77973.1"/>
    <property type="molecule type" value="Genomic_DNA"/>
</dbReference>
<dbReference type="GO" id="GO:0006171">
    <property type="term" value="P:cAMP biosynthetic process"/>
    <property type="evidence" value="ECO:0007669"/>
    <property type="project" value="TreeGrafter"/>
</dbReference>
<dbReference type="InterPro" id="IPR011990">
    <property type="entry name" value="TPR-like_helical_dom_sf"/>
</dbReference>
<proteinExistence type="predicted"/>
<protein>
    <submittedName>
        <fullName evidence="2">Adenylate/guanylate cyclase domain-containing protein</fullName>
    </submittedName>
</protein>
<dbReference type="PANTHER" id="PTHR43081">
    <property type="entry name" value="ADENYLATE CYCLASE, TERMINAL-DIFFERENTIATION SPECIFIC-RELATED"/>
    <property type="match status" value="1"/>
</dbReference>
<dbReference type="InterPro" id="IPR050697">
    <property type="entry name" value="Adenylyl/Guanylyl_Cyclase_3/4"/>
</dbReference>
<dbReference type="Pfam" id="PF00211">
    <property type="entry name" value="Guanylate_cyc"/>
    <property type="match status" value="1"/>
</dbReference>
<dbReference type="Gene3D" id="3.40.50.10070">
    <property type="entry name" value="TolB, N-terminal domain"/>
    <property type="match status" value="1"/>
</dbReference>
<dbReference type="PROSITE" id="PS50125">
    <property type="entry name" value="GUANYLATE_CYCLASE_2"/>
    <property type="match status" value="1"/>
</dbReference>
<evidence type="ECO:0000313" key="3">
    <source>
        <dbReference type="Proteomes" id="UP000305095"/>
    </source>
</evidence>
<dbReference type="SUPFAM" id="SSF48452">
    <property type="entry name" value="TPR-like"/>
    <property type="match status" value="1"/>
</dbReference>
<dbReference type="AlphaFoldDB" id="A0A4U6RV16"/>
<accession>A0A4U6RV16</accession>
<name>A0A4U6RV16_BRAEL</name>
<dbReference type="CDD" id="cd07302">
    <property type="entry name" value="CHD"/>
    <property type="match status" value="1"/>
</dbReference>
<organism evidence="2 3">
    <name type="scientific">Bradyrhizobium elkanii</name>
    <dbReference type="NCBI Taxonomy" id="29448"/>
    <lineage>
        <taxon>Bacteria</taxon>
        <taxon>Pseudomonadati</taxon>
        <taxon>Pseudomonadota</taxon>
        <taxon>Alphaproteobacteria</taxon>
        <taxon>Hyphomicrobiales</taxon>
        <taxon>Nitrobacteraceae</taxon>
        <taxon>Bradyrhizobium</taxon>
    </lineage>
</organism>
<dbReference type="InterPro" id="IPR001054">
    <property type="entry name" value="A/G_cyclase"/>
</dbReference>
<sequence length="592" mass="64636">MDRRLAAVLAADVAGYSRLMGIDEEGTLAKLKSVRRMLLDPMLAAHRGRVVKTTGDGMLVEFASAVDAVRSAVEVQRRMADQNFAEPTEQRLEFRIGIHIGDIIFDDNDIFGDGVNIAARLEGIAEPGGVCISDDAQRQVRGKVDATFEDLGPQLLKNIAEPIRAWRLLIGGASPAVATTVVNHAFTVPASPPALAEKASIAVLPFQNMSGDPEQEYFADGVVEDIITALSRFRSLFVIARNSSFTYKGKPVDIKQVGRELGVRYVLEGSVRKSSGRVRITAQLIEAGSGAHLWADRFDGELKDVFDLQDQVTANVVSVIAPKIQQSEIERTRSKPTDRLDSYDLFLRGIAAYADRSKWGATELGEWFNKACALDPNYAAAQIMLAYSSLLKQTTRGTPPGAEELAEALRIAELACVLASDDPFVLARAAHMFAYLGHDYDRAETMIEEAISLNSNDAAAWGYRGWISLMCVQPARAIESFERRLQLSPIDPGRASMWNGISFAHFMLGQYDQDRAAAAKALVIGEDAHTLSALIMNEVGSGHLDEARAIAGRLLKLRPDLRASYARQNFPTRTAEWGDRMVAVLCEAGIPA</sequence>
<dbReference type="Gene3D" id="1.25.40.10">
    <property type="entry name" value="Tetratricopeptide repeat domain"/>
    <property type="match status" value="1"/>
</dbReference>
<dbReference type="GO" id="GO:0004016">
    <property type="term" value="F:adenylate cyclase activity"/>
    <property type="evidence" value="ECO:0007669"/>
    <property type="project" value="UniProtKB-ARBA"/>
</dbReference>
<gene>
    <name evidence="2" type="ORF">FDV58_29245</name>
</gene>
<dbReference type="InterPro" id="IPR029787">
    <property type="entry name" value="Nucleotide_cyclase"/>
</dbReference>
<dbReference type="GO" id="GO:0035556">
    <property type="term" value="P:intracellular signal transduction"/>
    <property type="evidence" value="ECO:0007669"/>
    <property type="project" value="InterPro"/>
</dbReference>
<evidence type="ECO:0000313" key="2">
    <source>
        <dbReference type="EMBL" id="TKV77973.1"/>
    </source>
</evidence>